<proteinExistence type="predicted"/>
<gene>
    <name evidence="2" type="ORF">C8N30_0804</name>
</gene>
<evidence type="ECO:0000313" key="2">
    <source>
        <dbReference type="EMBL" id="RKE96247.1"/>
    </source>
</evidence>
<evidence type="ECO:0008006" key="4">
    <source>
        <dbReference type="Google" id="ProtNLM"/>
    </source>
</evidence>
<dbReference type="AlphaFoldDB" id="A0A420DQ43"/>
<evidence type="ECO:0000256" key="1">
    <source>
        <dbReference type="SAM" id="Phobius"/>
    </source>
</evidence>
<dbReference type="EMBL" id="RAQK01000001">
    <property type="protein sequence ID" value="RKE96247.1"/>
    <property type="molecule type" value="Genomic_DNA"/>
</dbReference>
<sequence length="64" mass="6855">MLEIIAGLLIFALGVFVFIVLPMKMAKARDRSAVGWVLISLLLSPLVAIIGLLVLGRALPAQKI</sequence>
<dbReference type="OrthoDB" id="7693378at2"/>
<keyword evidence="1" id="KW-0472">Membrane</keyword>
<keyword evidence="1" id="KW-0812">Transmembrane</keyword>
<organism evidence="2 3">
    <name type="scientific">Sulfitobacter guttiformis</name>
    <dbReference type="NCBI Taxonomy" id="74349"/>
    <lineage>
        <taxon>Bacteria</taxon>
        <taxon>Pseudomonadati</taxon>
        <taxon>Pseudomonadota</taxon>
        <taxon>Alphaproteobacteria</taxon>
        <taxon>Rhodobacterales</taxon>
        <taxon>Roseobacteraceae</taxon>
        <taxon>Sulfitobacter</taxon>
    </lineage>
</organism>
<dbReference type="RefSeq" id="WP_025063195.1">
    <property type="nucleotide sequence ID" value="NZ_RAQK01000001.1"/>
</dbReference>
<evidence type="ECO:0000313" key="3">
    <source>
        <dbReference type="Proteomes" id="UP000284407"/>
    </source>
</evidence>
<comment type="caution">
    <text evidence="2">The sequence shown here is derived from an EMBL/GenBank/DDBJ whole genome shotgun (WGS) entry which is preliminary data.</text>
</comment>
<dbReference type="STRING" id="1443111.Z949_2792"/>
<keyword evidence="3" id="KW-1185">Reference proteome</keyword>
<accession>A0A420DQ43</accession>
<feature type="transmembrane region" description="Helical" evidence="1">
    <location>
        <begin position="6"/>
        <end position="23"/>
    </location>
</feature>
<feature type="transmembrane region" description="Helical" evidence="1">
    <location>
        <begin position="35"/>
        <end position="55"/>
    </location>
</feature>
<reference evidence="2 3" key="1">
    <citation type="submission" date="2018-09" db="EMBL/GenBank/DDBJ databases">
        <title>Genomic Encyclopedia of Archaeal and Bacterial Type Strains, Phase II (KMG-II): from individual species to whole genera.</title>
        <authorList>
            <person name="Goeker M."/>
        </authorList>
    </citation>
    <scope>NUCLEOTIDE SEQUENCE [LARGE SCALE GENOMIC DNA]</scope>
    <source>
        <strain evidence="2 3">DSM 11458</strain>
    </source>
</reference>
<dbReference type="Proteomes" id="UP000284407">
    <property type="component" value="Unassembled WGS sequence"/>
</dbReference>
<protein>
    <recommendedName>
        <fullName evidence="4">Phospholipase D-like protein</fullName>
    </recommendedName>
</protein>
<name>A0A420DQ43_9RHOB</name>
<keyword evidence="1" id="KW-1133">Transmembrane helix</keyword>